<dbReference type="Pfam" id="PF00932">
    <property type="entry name" value="LTD"/>
    <property type="match status" value="1"/>
</dbReference>
<protein>
    <submittedName>
        <fullName evidence="14">LMNB1 protein</fullName>
    </submittedName>
</protein>
<keyword evidence="3 9" id="KW-0403">Intermediate filament</keyword>
<dbReference type="PANTHER" id="PTHR45721:SF3">
    <property type="entry name" value="LAMIN-B1"/>
    <property type="match status" value="1"/>
</dbReference>
<keyword evidence="15" id="KW-1185">Reference proteome</keyword>
<comment type="subcellular location">
    <subcellularLocation>
        <location evidence="8">Nucleus lamina</location>
    </subcellularLocation>
</comment>
<dbReference type="GO" id="GO:0005652">
    <property type="term" value="C:nuclear lamina"/>
    <property type="evidence" value="ECO:0007669"/>
    <property type="project" value="UniProtKB-SubCell"/>
</dbReference>
<feature type="domain" description="LTD" evidence="12">
    <location>
        <begin position="427"/>
        <end position="533"/>
    </location>
</feature>
<evidence type="ECO:0000256" key="9">
    <source>
        <dbReference type="RuleBase" id="RU000685"/>
    </source>
</evidence>
<feature type="domain" description="IF rod" evidence="13">
    <location>
        <begin position="33"/>
        <end position="389"/>
    </location>
</feature>
<feature type="region of interest" description="Disordered" evidence="11">
    <location>
        <begin position="402"/>
        <end position="429"/>
    </location>
</feature>
<evidence type="ECO:0000256" key="10">
    <source>
        <dbReference type="SAM" id="Coils"/>
    </source>
</evidence>
<dbReference type="InterPro" id="IPR039008">
    <property type="entry name" value="IF_rod_dom"/>
</dbReference>
<organism evidence="14 15">
    <name type="scientific">Bucorvus abyssinicus</name>
    <name type="common">Northern ground-hornbill</name>
    <name type="synonym">Abyssinian ground-hornbill</name>
    <dbReference type="NCBI Taxonomy" id="153643"/>
    <lineage>
        <taxon>Eukaryota</taxon>
        <taxon>Metazoa</taxon>
        <taxon>Chordata</taxon>
        <taxon>Craniata</taxon>
        <taxon>Vertebrata</taxon>
        <taxon>Euteleostomi</taxon>
        <taxon>Archelosauria</taxon>
        <taxon>Archosauria</taxon>
        <taxon>Dinosauria</taxon>
        <taxon>Saurischia</taxon>
        <taxon>Theropoda</taxon>
        <taxon>Coelurosauria</taxon>
        <taxon>Aves</taxon>
        <taxon>Neognathae</taxon>
        <taxon>Neoaves</taxon>
        <taxon>Telluraves</taxon>
        <taxon>Coraciimorphae</taxon>
        <taxon>Bucerotiformes</taxon>
        <taxon>Bucorvidae</taxon>
        <taxon>Bucorvus</taxon>
    </lineage>
</organism>
<evidence type="ECO:0000259" key="12">
    <source>
        <dbReference type="PROSITE" id="PS51841"/>
    </source>
</evidence>
<dbReference type="GO" id="GO:0051664">
    <property type="term" value="P:nuclear pore localization"/>
    <property type="evidence" value="ECO:0007669"/>
    <property type="project" value="TreeGrafter"/>
</dbReference>
<dbReference type="GO" id="GO:0090435">
    <property type="term" value="P:protein localization to nuclear envelope"/>
    <property type="evidence" value="ECO:0007669"/>
    <property type="project" value="TreeGrafter"/>
</dbReference>
<dbReference type="InterPro" id="IPR018039">
    <property type="entry name" value="IF_conserved"/>
</dbReference>
<dbReference type="Gene3D" id="2.60.40.1260">
    <property type="entry name" value="Lamin Tail domain"/>
    <property type="match status" value="1"/>
</dbReference>
<dbReference type="PROSITE" id="PS51842">
    <property type="entry name" value="IF_ROD_2"/>
    <property type="match status" value="1"/>
</dbReference>
<dbReference type="GO" id="GO:0006998">
    <property type="term" value="P:nuclear envelope organization"/>
    <property type="evidence" value="ECO:0007669"/>
    <property type="project" value="TreeGrafter"/>
</dbReference>
<dbReference type="InterPro" id="IPR036415">
    <property type="entry name" value="Lamin_tail_dom_sf"/>
</dbReference>
<evidence type="ECO:0000256" key="3">
    <source>
        <dbReference type="ARBA" id="ARBA00022754"/>
    </source>
</evidence>
<evidence type="ECO:0000256" key="1">
    <source>
        <dbReference type="ARBA" id="ARBA00022481"/>
    </source>
</evidence>
<name>A0A7K4Z855_BUCAB</name>
<keyword evidence="1" id="KW-0488">Methylation</keyword>
<dbReference type="EMBL" id="VYZL01005690">
    <property type="protein sequence ID" value="NWR67168.1"/>
    <property type="molecule type" value="Genomic_DNA"/>
</dbReference>
<dbReference type="SUPFAM" id="SSF90257">
    <property type="entry name" value="Myosin rod fragments"/>
    <property type="match status" value="1"/>
</dbReference>
<feature type="non-terminal residue" evidence="14">
    <location>
        <position position="533"/>
    </location>
</feature>
<keyword evidence="4 10" id="KW-0175">Coiled coil</keyword>
<feature type="non-terminal residue" evidence="14">
    <location>
        <position position="1"/>
    </location>
</feature>
<reference evidence="14 15" key="1">
    <citation type="submission" date="2019-09" db="EMBL/GenBank/DDBJ databases">
        <title>Bird 10,000 Genomes (B10K) Project - Family phase.</title>
        <authorList>
            <person name="Zhang G."/>
        </authorList>
    </citation>
    <scope>NUCLEOTIDE SEQUENCE [LARGE SCALE GENOMIC DNA]</scope>
    <source>
        <strain evidence="14">B10K-DU-012-80</strain>
    </source>
</reference>
<comment type="caution">
    <text evidence="14">The sequence shown here is derived from an EMBL/GenBank/DDBJ whole genome shotgun (WGS) entry which is preliminary data.</text>
</comment>
<feature type="region of interest" description="Disordered" evidence="11">
    <location>
        <begin position="1"/>
        <end position="26"/>
    </location>
</feature>
<dbReference type="PANTHER" id="PTHR45721">
    <property type="entry name" value="LAMIN DM0-RELATED"/>
    <property type="match status" value="1"/>
</dbReference>
<keyword evidence="6" id="KW-0449">Lipoprotein</keyword>
<dbReference type="GO" id="GO:0007097">
    <property type="term" value="P:nuclear migration"/>
    <property type="evidence" value="ECO:0007669"/>
    <property type="project" value="TreeGrafter"/>
</dbReference>
<dbReference type="Pfam" id="PF00038">
    <property type="entry name" value="Filament"/>
    <property type="match status" value="1"/>
</dbReference>
<keyword evidence="2" id="KW-0597">Phosphoprotein</keyword>
<feature type="coiled-coil region" evidence="10">
    <location>
        <begin position="87"/>
        <end position="149"/>
    </location>
</feature>
<dbReference type="SUPFAM" id="SSF64593">
    <property type="entry name" value="Intermediate filament protein, coiled coil region"/>
    <property type="match status" value="2"/>
</dbReference>
<dbReference type="Proteomes" id="UP000551127">
    <property type="component" value="Unassembled WGS sequence"/>
</dbReference>
<evidence type="ECO:0000313" key="15">
    <source>
        <dbReference type="Proteomes" id="UP000551127"/>
    </source>
</evidence>
<dbReference type="AlphaFoldDB" id="A0A7K4Z855"/>
<dbReference type="SMART" id="SM01391">
    <property type="entry name" value="Filament"/>
    <property type="match status" value="1"/>
</dbReference>
<dbReference type="PROSITE" id="PS00226">
    <property type="entry name" value="IF_ROD_1"/>
    <property type="match status" value="1"/>
</dbReference>
<dbReference type="GO" id="GO:0031507">
    <property type="term" value="P:heterochromatin formation"/>
    <property type="evidence" value="ECO:0007669"/>
    <property type="project" value="TreeGrafter"/>
</dbReference>
<evidence type="ECO:0000256" key="2">
    <source>
        <dbReference type="ARBA" id="ARBA00022553"/>
    </source>
</evidence>
<comment type="similarity">
    <text evidence="9">Belongs to the intermediate filament family.</text>
</comment>
<dbReference type="Gene3D" id="1.20.5.1160">
    <property type="entry name" value="Vasodilator-stimulated phosphoprotein"/>
    <property type="match status" value="1"/>
</dbReference>
<evidence type="ECO:0000256" key="8">
    <source>
        <dbReference type="ARBA" id="ARBA00024186"/>
    </source>
</evidence>
<keyword evidence="5" id="KW-0539">Nucleus</keyword>
<evidence type="ECO:0000256" key="4">
    <source>
        <dbReference type="ARBA" id="ARBA00023054"/>
    </source>
</evidence>
<dbReference type="GO" id="GO:0005200">
    <property type="term" value="F:structural constituent of cytoskeleton"/>
    <property type="evidence" value="ECO:0007669"/>
    <property type="project" value="TreeGrafter"/>
</dbReference>
<feature type="coiled-coil region" evidence="10">
    <location>
        <begin position="308"/>
        <end position="367"/>
    </location>
</feature>
<proteinExistence type="inferred from homology"/>
<evidence type="ECO:0000313" key="14">
    <source>
        <dbReference type="EMBL" id="NWR67168.1"/>
    </source>
</evidence>
<dbReference type="Gene3D" id="1.20.5.170">
    <property type="match status" value="1"/>
</dbReference>
<feature type="coiled-coil region" evidence="10">
    <location>
        <begin position="192"/>
        <end position="264"/>
    </location>
</feature>
<dbReference type="PROSITE" id="PS51841">
    <property type="entry name" value="LTD"/>
    <property type="match status" value="1"/>
</dbReference>
<evidence type="ECO:0000256" key="6">
    <source>
        <dbReference type="ARBA" id="ARBA00023288"/>
    </source>
</evidence>
<evidence type="ECO:0000256" key="11">
    <source>
        <dbReference type="SAM" id="MobiDB-lite"/>
    </source>
</evidence>
<dbReference type="SUPFAM" id="SSF74853">
    <property type="entry name" value="Lamin A/C globular tail domain"/>
    <property type="match status" value="1"/>
</dbReference>
<dbReference type="OrthoDB" id="102442at2759"/>
<keyword evidence="7" id="KW-0636">Prenylation</keyword>
<gene>
    <name evidence="14" type="primary">Lmnb1</name>
    <name evidence="14" type="ORF">BUCABY_R07631</name>
</gene>
<accession>A0A7K4Z855</accession>
<sequence>RSAMAAATPPRPHDRDAEPGTAQSPTLITRRQAKDRLRGLNDRLVVYIDKVRSLEMEDSVLRQQVSQREGMSSREVSALKAVYEVKLAETRQVLDDTSRERSKLQIDLHRIRADHGQLLDRYARKESDFNEAQVKIQELEAALNSKEVALAAALGGKRSLEGQTENLKVQVVELQVSLASVKDQLARETLAKVGLENRLQTVTEDLEFHKNMHKEEMNEAKRRILTLLAQAQSNHQAEYEHRLAQALREMREQHNAQVQLYKDDLERTYRARLENAVRSSEMSSFAANSVREELNANHVRIDHLCSHLTNIQIQARALYDRVQELEGNLSKEREDYRRILSEKETEVREMRNKMQEQLSDYEQLLDVKLALDVEISAYRRLLETEEERLELPLNLSSRVTVSQASSSQNVPTSRRKRRRTGMASYEANVSHTASATGSVSIEEIDIYGKFIRLKNTSEQDQPMGGWELTREIRGTSLSYRYSSRYILQAGQTVTIWAANAGITGGTPTDLIWENENSWGTQQDVKVVLKNSLG</sequence>
<evidence type="ECO:0000259" key="13">
    <source>
        <dbReference type="PROSITE" id="PS51842"/>
    </source>
</evidence>
<evidence type="ECO:0000256" key="5">
    <source>
        <dbReference type="ARBA" id="ARBA00023242"/>
    </source>
</evidence>
<dbReference type="GO" id="GO:0005882">
    <property type="term" value="C:intermediate filament"/>
    <property type="evidence" value="ECO:0007669"/>
    <property type="project" value="UniProtKB-KW"/>
</dbReference>
<evidence type="ECO:0000256" key="7">
    <source>
        <dbReference type="ARBA" id="ARBA00023289"/>
    </source>
</evidence>
<dbReference type="InterPro" id="IPR001322">
    <property type="entry name" value="Lamin_tail_dom"/>
</dbReference>